<gene>
    <name evidence="1" type="primary">Faim</name>
    <name evidence="3" type="synonym">LOC112692035</name>
    <name evidence="1" type="ORF">g.88588</name>
</gene>
<keyword evidence="2" id="KW-1185">Reference proteome</keyword>
<accession>A0A2S2QHD7</accession>
<reference evidence="3" key="2">
    <citation type="submission" date="2025-04" db="UniProtKB">
        <authorList>
            <consortium name="RefSeq"/>
        </authorList>
    </citation>
    <scope>IDENTIFICATION</scope>
    <source>
        <tissue evidence="3">Whole body</tissue>
    </source>
</reference>
<dbReference type="Pfam" id="PF06905">
    <property type="entry name" value="FAIM1"/>
    <property type="match status" value="1"/>
</dbReference>
<evidence type="ECO:0000313" key="3">
    <source>
        <dbReference type="RefSeq" id="XP_025422321.1"/>
    </source>
</evidence>
<dbReference type="RefSeq" id="XP_025422321.1">
    <property type="nucleotide sequence ID" value="XM_025566536.1"/>
</dbReference>
<dbReference type="Gene3D" id="2.40.128.180">
    <property type="match status" value="2"/>
</dbReference>
<dbReference type="GO" id="GO:1902042">
    <property type="term" value="P:negative regulation of extrinsic apoptotic signaling pathway via death domain receptors"/>
    <property type="evidence" value="ECO:0007669"/>
    <property type="project" value="TreeGrafter"/>
</dbReference>
<dbReference type="EMBL" id="GGMS01007976">
    <property type="protein sequence ID" value="MBY77179.1"/>
    <property type="molecule type" value="Transcribed_RNA"/>
</dbReference>
<dbReference type="InterPro" id="IPR038513">
    <property type="entry name" value="FAIM1_dom_sf"/>
</dbReference>
<evidence type="ECO:0000313" key="1">
    <source>
        <dbReference type="EMBL" id="MBY77179.1"/>
    </source>
</evidence>
<dbReference type="InterPro" id="IPR010695">
    <property type="entry name" value="FAIM1"/>
</dbReference>
<name>A0A2S2QHD7_9HEMI</name>
<reference evidence="1" key="1">
    <citation type="submission" date="2018-04" db="EMBL/GenBank/DDBJ databases">
        <title>Transcriptome assembly of Sipha flava.</title>
        <authorList>
            <person name="Scully E.D."/>
            <person name="Geib S.M."/>
            <person name="Palmer N.A."/>
            <person name="Koch K."/>
            <person name="Bradshaw J."/>
            <person name="Heng-Moss T."/>
            <person name="Sarath G."/>
        </authorList>
    </citation>
    <scope>NUCLEOTIDE SEQUENCE</scope>
</reference>
<evidence type="ECO:0000313" key="2">
    <source>
        <dbReference type="Proteomes" id="UP000694846"/>
    </source>
</evidence>
<dbReference type="PANTHER" id="PTHR13088:SF3">
    <property type="entry name" value="FAS APOPTOTIC INHIBITORY MOLECULE 1"/>
    <property type="match status" value="1"/>
</dbReference>
<sequence length="185" mass="20972">MTEGKKYSEDTVAVWKLPLADGVHEIEFEHGTATGRRVVRLDGNIVRQKEWMFRLVGDEVFDIENVQCTIKVEPDGLFMYTYDLLVDGKSLEDFRAHFSKTHSTWLFTTSNGVENRIILDKATMDIFVNGFQISDAMSEFIENGTETHFVIGNEILATIRTEHSGDKKTGVVHNLFINGSLVPEL</sequence>
<dbReference type="AlphaFoldDB" id="A0A2S2QHD7"/>
<organism evidence="1">
    <name type="scientific">Sipha flava</name>
    <name type="common">yellow sugarcane aphid</name>
    <dbReference type="NCBI Taxonomy" id="143950"/>
    <lineage>
        <taxon>Eukaryota</taxon>
        <taxon>Metazoa</taxon>
        <taxon>Ecdysozoa</taxon>
        <taxon>Arthropoda</taxon>
        <taxon>Hexapoda</taxon>
        <taxon>Insecta</taxon>
        <taxon>Pterygota</taxon>
        <taxon>Neoptera</taxon>
        <taxon>Paraneoptera</taxon>
        <taxon>Hemiptera</taxon>
        <taxon>Sternorrhyncha</taxon>
        <taxon>Aphidomorpha</taxon>
        <taxon>Aphidoidea</taxon>
        <taxon>Aphididae</taxon>
        <taxon>Sipha</taxon>
    </lineage>
</organism>
<protein>
    <submittedName>
        <fullName evidence="1 3">Fas apoptotic inhibitory molecule 1</fullName>
    </submittedName>
</protein>
<dbReference type="OrthoDB" id="6262731at2759"/>
<dbReference type="PANTHER" id="PTHR13088">
    <property type="entry name" value="FAS APOPTOTIC INHIBITORY MOLECULE FAIM"/>
    <property type="match status" value="1"/>
</dbReference>
<proteinExistence type="predicted"/>
<dbReference type="Proteomes" id="UP000694846">
    <property type="component" value="Unplaced"/>
</dbReference>